<protein>
    <recommendedName>
        <fullName evidence="2">DUF7918 domain-containing protein</fullName>
    </recommendedName>
</protein>
<name>A0A9P3GFT9_9APHY</name>
<dbReference type="Proteomes" id="UP000703269">
    <property type="component" value="Unassembled WGS sequence"/>
</dbReference>
<dbReference type="Pfam" id="PF25534">
    <property type="entry name" value="DUF7918"/>
    <property type="match status" value="1"/>
</dbReference>
<evidence type="ECO:0000313" key="4">
    <source>
        <dbReference type="Proteomes" id="UP000703269"/>
    </source>
</evidence>
<feature type="region of interest" description="Disordered" evidence="1">
    <location>
        <begin position="295"/>
        <end position="314"/>
    </location>
</feature>
<keyword evidence="4" id="KW-1185">Reference proteome</keyword>
<dbReference type="PANTHER" id="PTHR36223">
    <property type="entry name" value="BETA-LACTAMASE-TYPE TRANSPEPTIDASE FOLD DOMAIN CONTAINING PROTEIN"/>
    <property type="match status" value="1"/>
</dbReference>
<dbReference type="EMBL" id="BPQB01000043">
    <property type="protein sequence ID" value="GJE94867.1"/>
    <property type="molecule type" value="Genomic_DNA"/>
</dbReference>
<organism evidence="3 4">
    <name type="scientific">Phanerochaete sordida</name>
    <dbReference type="NCBI Taxonomy" id="48140"/>
    <lineage>
        <taxon>Eukaryota</taxon>
        <taxon>Fungi</taxon>
        <taxon>Dikarya</taxon>
        <taxon>Basidiomycota</taxon>
        <taxon>Agaricomycotina</taxon>
        <taxon>Agaricomycetes</taxon>
        <taxon>Polyporales</taxon>
        <taxon>Phanerochaetaceae</taxon>
        <taxon>Phanerochaete</taxon>
    </lineage>
</organism>
<evidence type="ECO:0000259" key="2">
    <source>
        <dbReference type="Pfam" id="PF25534"/>
    </source>
</evidence>
<feature type="region of interest" description="Disordered" evidence="1">
    <location>
        <begin position="65"/>
        <end position="84"/>
    </location>
</feature>
<gene>
    <name evidence="3" type="ORF">PsYK624_110430</name>
</gene>
<evidence type="ECO:0000313" key="3">
    <source>
        <dbReference type="EMBL" id="GJE94867.1"/>
    </source>
</evidence>
<accession>A0A9P3GFT9</accession>
<sequence>MRYKDIDISVQVDGKSLPEYAVTTDDAERTMTCWIPSEEGKEFVIMRRNRSKVHEVSMKTCLDGRQMPSDSHFRRRSSRKMYGQRASEDSILPFKFASIKLTEEEGHVSSHKLDLDALGTIEIRVLRTEGKGKYATPIPIQDLAEDFGPVNERSKKAGAHCVAFGDKKKSGKPKELVRHKYLDRVDKPYCKLRFRYRSRDMLLAQGIMADPAPLLPTASGSKKRSHVAEVDTADAAGTSNKKARLNPKSDSVAVKEDPEALDDEDSVELQLESMEANLAVMRARLDQAKLKAVKREPSPIRMVSSGDVIDLTSD</sequence>
<feature type="domain" description="DUF7918" evidence="2">
    <location>
        <begin position="6"/>
        <end position="208"/>
    </location>
</feature>
<dbReference type="PANTHER" id="PTHR36223:SF1">
    <property type="entry name" value="TRANSCRIPTION ELONGATION FACTOR EAF N-TERMINAL DOMAIN-CONTAINING PROTEIN"/>
    <property type="match status" value="1"/>
</dbReference>
<proteinExistence type="predicted"/>
<feature type="region of interest" description="Disordered" evidence="1">
    <location>
        <begin position="215"/>
        <end position="266"/>
    </location>
</feature>
<evidence type="ECO:0000256" key="1">
    <source>
        <dbReference type="SAM" id="MobiDB-lite"/>
    </source>
</evidence>
<comment type="caution">
    <text evidence="3">The sequence shown here is derived from an EMBL/GenBank/DDBJ whole genome shotgun (WGS) entry which is preliminary data.</text>
</comment>
<reference evidence="3 4" key="1">
    <citation type="submission" date="2021-08" db="EMBL/GenBank/DDBJ databases">
        <title>Draft Genome Sequence of Phanerochaete sordida strain YK-624.</title>
        <authorList>
            <person name="Mori T."/>
            <person name="Dohra H."/>
            <person name="Suzuki T."/>
            <person name="Kawagishi H."/>
            <person name="Hirai H."/>
        </authorList>
    </citation>
    <scope>NUCLEOTIDE SEQUENCE [LARGE SCALE GENOMIC DNA]</scope>
    <source>
        <strain evidence="3 4">YK-624</strain>
    </source>
</reference>
<dbReference type="OrthoDB" id="3364132at2759"/>
<dbReference type="InterPro" id="IPR057678">
    <property type="entry name" value="DUF7918"/>
</dbReference>
<dbReference type="AlphaFoldDB" id="A0A9P3GFT9"/>